<keyword evidence="4" id="KW-0663">Pyridoxal phosphate</keyword>
<name>A0A2I0JUA6_PUNGR</name>
<evidence type="ECO:0000259" key="7">
    <source>
        <dbReference type="Pfam" id="PF03711"/>
    </source>
</evidence>
<dbReference type="SUPFAM" id="SSF53383">
    <property type="entry name" value="PLP-dependent transferases"/>
    <property type="match status" value="1"/>
</dbReference>
<feature type="domain" description="Orn/Lys/Arg decarboxylase C-terminal" evidence="7">
    <location>
        <begin position="503"/>
        <end position="564"/>
    </location>
</feature>
<evidence type="ECO:0000313" key="9">
    <source>
        <dbReference type="Proteomes" id="UP000233551"/>
    </source>
</evidence>
<dbReference type="InterPro" id="IPR052357">
    <property type="entry name" value="Orn_Lys_Arg_decarboxylase-I"/>
</dbReference>
<dbReference type="SUPFAM" id="SSF55904">
    <property type="entry name" value="Ornithine decarboxylase C-terminal domain"/>
    <property type="match status" value="1"/>
</dbReference>
<comment type="cofactor">
    <cofactor evidence="1">
        <name>pyridoxal 5'-phosphate</name>
        <dbReference type="ChEBI" id="CHEBI:597326"/>
    </cofactor>
</comment>
<dbReference type="EMBL" id="PGOL01001229">
    <property type="protein sequence ID" value="PKI59875.1"/>
    <property type="molecule type" value="Genomic_DNA"/>
</dbReference>
<dbReference type="STRING" id="22663.A0A2I0JUA6"/>
<dbReference type="GeneID" id="116196439"/>
<dbReference type="CDD" id="cd00615">
    <property type="entry name" value="Orn_deC_like"/>
    <property type="match status" value="1"/>
</dbReference>
<evidence type="ECO:0000256" key="5">
    <source>
        <dbReference type="ARBA" id="ARBA00023239"/>
    </source>
</evidence>
<organism evidence="8 9">
    <name type="scientific">Punica granatum</name>
    <name type="common">Pomegranate</name>
    <dbReference type="NCBI Taxonomy" id="22663"/>
    <lineage>
        <taxon>Eukaryota</taxon>
        <taxon>Viridiplantae</taxon>
        <taxon>Streptophyta</taxon>
        <taxon>Embryophyta</taxon>
        <taxon>Tracheophyta</taxon>
        <taxon>Spermatophyta</taxon>
        <taxon>Magnoliopsida</taxon>
        <taxon>eudicotyledons</taxon>
        <taxon>Gunneridae</taxon>
        <taxon>Pentapetalae</taxon>
        <taxon>rosids</taxon>
        <taxon>malvids</taxon>
        <taxon>Myrtales</taxon>
        <taxon>Lythraceae</taxon>
        <taxon>Punica</taxon>
    </lineage>
</organism>
<keyword evidence="5" id="KW-0456">Lyase</keyword>
<comment type="similarity">
    <text evidence="2">Belongs to the Orn/Lys/Arg decarboxylase class-I family.</text>
</comment>
<dbReference type="PANTHER" id="PTHR43277">
    <property type="entry name" value="ARGININE DECARBOXYLASE"/>
    <property type="match status" value="1"/>
</dbReference>
<accession>A0A2I0JUA6</accession>
<dbReference type="GO" id="GO:0016831">
    <property type="term" value="F:carboxy-lyase activity"/>
    <property type="evidence" value="ECO:0007669"/>
    <property type="project" value="UniProtKB-KW"/>
</dbReference>
<dbReference type="Gene3D" id="3.40.640.10">
    <property type="entry name" value="Type I PLP-dependent aspartate aminotransferase-like (Major domain)"/>
    <property type="match status" value="1"/>
</dbReference>
<evidence type="ECO:0000256" key="3">
    <source>
        <dbReference type="ARBA" id="ARBA00022793"/>
    </source>
</evidence>
<comment type="caution">
    <text evidence="8">The sequence shown here is derived from an EMBL/GenBank/DDBJ whole genome shotgun (WGS) entry which is preliminary data.</text>
</comment>
<evidence type="ECO:0000256" key="4">
    <source>
        <dbReference type="ARBA" id="ARBA00022898"/>
    </source>
</evidence>
<reference evidence="8 9" key="1">
    <citation type="submission" date="2017-11" db="EMBL/GenBank/DDBJ databases">
        <title>De-novo sequencing of pomegranate (Punica granatum L.) genome.</title>
        <authorList>
            <person name="Akparov Z."/>
            <person name="Amiraslanov A."/>
            <person name="Hajiyeva S."/>
            <person name="Abbasov M."/>
            <person name="Kaur K."/>
            <person name="Hamwieh A."/>
            <person name="Solovyev V."/>
            <person name="Salamov A."/>
            <person name="Braich B."/>
            <person name="Kosarev P."/>
            <person name="Mahmoud A."/>
            <person name="Hajiyev E."/>
            <person name="Babayeva S."/>
            <person name="Izzatullayeva V."/>
            <person name="Mammadov A."/>
            <person name="Mammadov A."/>
            <person name="Sharifova S."/>
            <person name="Ojaghi J."/>
            <person name="Eynullazada K."/>
            <person name="Bayramov B."/>
            <person name="Abdulazimova A."/>
            <person name="Shahmuradov I."/>
        </authorList>
    </citation>
    <scope>NUCLEOTIDE SEQUENCE [LARGE SCALE GENOMIC DNA]</scope>
    <source>
        <strain evidence="9">cv. AG2017</strain>
        <tissue evidence="8">Leaf</tissue>
    </source>
</reference>
<dbReference type="InterPro" id="IPR000310">
    <property type="entry name" value="Orn/Lys/Arg_deCO2ase_major_dom"/>
</dbReference>
<dbReference type="InterPro" id="IPR008286">
    <property type="entry name" value="Prn/Lys/Arg_de-COase_C"/>
</dbReference>
<dbReference type="Pfam" id="PF03711">
    <property type="entry name" value="OKR_DC_1_C"/>
    <property type="match status" value="1"/>
</dbReference>
<dbReference type="Pfam" id="PF01276">
    <property type="entry name" value="OKR_DC_1"/>
    <property type="match status" value="1"/>
</dbReference>
<proteinExistence type="inferred from homology"/>
<protein>
    <submittedName>
        <fullName evidence="8">Uncharacterized protein</fullName>
    </submittedName>
</protein>
<dbReference type="PANTHER" id="PTHR43277:SF4">
    <property type="entry name" value="ARGININE DECARBOXYLASE"/>
    <property type="match status" value="1"/>
</dbReference>
<dbReference type="InterPro" id="IPR036633">
    <property type="entry name" value="Prn/Lys/Arg_de-COase_C_sf"/>
</dbReference>
<feature type="domain" description="Orn/Lys/Arg decarboxylases family 1 pyridoxal-P attachment site" evidence="6">
    <location>
        <begin position="101"/>
        <end position="408"/>
    </location>
</feature>
<evidence type="ECO:0000256" key="2">
    <source>
        <dbReference type="ARBA" id="ARBA00010671"/>
    </source>
</evidence>
<dbReference type="Proteomes" id="UP000233551">
    <property type="component" value="Unassembled WGS sequence"/>
</dbReference>
<dbReference type="InterPro" id="IPR015424">
    <property type="entry name" value="PyrdxlP-dep_Trfase"/>
</dbReference>
<dbReference type="InterPro" id="IPR015421">
    <property type="entry name" value="PyrdxlP-dep_Trfase_major"/>
</dbReference>
<dbReference type="AlphaFoldDB" id="A0A2I0JUA6"/>
<evidence type="ECO:0000256" key="1">
    <source>
        <dbReference type="ARBA" id="ARBA00001933"/>
    </source>
</evidence>
<evidence type="ECO:0000313" key="8">
    <source>
        <dbReference type="EMBL" id="PKI59875.1"/>
    </source>
</evidence>
<sequence length="601" mass="64303">MAPAASPPSLLSLSSSFRPKVRLKVSPSDALASLPSTVRRVRETTPAFAARGELPGNGSNPGRSEVGLAQETKKSEPGVPLSTGDNAPVRNSLGPQRYRPPPLVNALKSSAQQDAASFHFPGHNRGRAAPPSLVDLIGIGPFLHDLPELPELDNLFSPSGPILEAQKEAAELFGSSETWFLVGGTTCGVQAAVMATCCPGDTIVLPRNCHLSAISGMVLSGAIPKYIVPEYSSQWEIAGGISSKQVKKALDELALEGGKASAVFLTSPTYHGLCSNIAEISELCHSVRVPLIVDEAHGAHLGLHNQLPPSALEQGADISIQSTHKVLCSLTQSSMLHMSGNIVDRDRISRSLQILQSSSPSYLLLSSLDATRAQLSENRGTLFSRTINLSVDARQLIKEIHGVTVLEPSSFPNCCAIDPLRLTVGFWRLGLSGYEADDVLYGDHGVVCELVENQSVTFALNLGTCEKHVQRLVSGIKQLSVRSSIGKINDRGSCNHHFEPFVETNTRMSPREAFFARKRRVSITECIGRISGELICPYPPGIPVTIPGEIITERGLNYLLKAKRNGAAISGASDSELSSIVVCCEKFSRIGLLEEDAFDKG</sequence>
<gene>
    <name evidence="8" type="ORF">CRG98_019757</name>
</gene>
<keyword evidence="9" id="KW-1185">Reference proteome</keyword>
<dbReference type="OrthoDB" id="5978656at2759"/>
<dbReference type="Gene3D" id="3.90.100.10">
    <property type="entry name" value="Orn/Lys/Arg decarboxylase, C-terminal domain"/>
    <property type="match status" value="1"/>
</dbReference>
<evidence type="ECO:0000259" key="6">
    <source>
        <dbReference type="Pfam" id="PF01276"/>
    </source>
</evidence>
<keyword evidence="3" id="KW-0210">Decarboxylase</keyword>